<dbReference type="AlphaFoldDB" id="A0A2H1ILC8"/>
<dbReference type="RefSeq" id="WP_101594451.1">
    <property type="nucleotide sequence ID" value="NZ_FXZA01000004.1"/>
</dbReference>
<organism evidence="2 3">
    <name type="scientific">Brevibacterium linens</name>
    <dbReference type="NCBI Taxonomy" id="1703"/>
    <lineage>
        <taxon>Bacteria</taxon>
        <taxon>Bacillati</taxon>
        <taxon>Actinomycetota</taxon>
        <taxon>Actinomycetes</taxon>
        <taxon>Micrococcales</taxon>
        <taxon>Brevibacteriaceae</taxon>
        <taxon>Brevibacterium</taxon>
    </lineage>
</organism>
<dbReference type="SUPFAM" id="SSF54593">
    <property type="entry name" value="Glyoxalase/Bleomycin resistance protein/Dihydroxybiphenyl dioxygenase"/>
    <property type="match status" value="1"/>
</dbReference>
<dbReference type="Proteomes" id="UP000234498">
    <property type="component" value="Unassembled WGS sequence"/>
</dbReference>
<dbReference type="EMBL" id="FXZA01000004">
    <property type="protein sequence ID" value="SMX75988.1"/>
    <property type="molecule type" value="Genomic_DNA"/>
</dbReference>
<dbReference type="OrthoDB" id="3227561at2"/>
<proteinExistence type="predicted"/>
<dbReference type="Gene3D" id="3.10.180.10">
    <property type="entry name" value="2,3-Dihydroxybiphenyl 1,2-Dioxygenase, domain 1"/>
    <property type="match status" value="1"/>
</dbReference>
<evidence type="ECO:0000313" key="2">
    <source>
        <dbReference type="EMBL" id="SMX75988.1"/>
    </source>
</evidence>
<dbReference type="InterPro" id="IPR029068">
    <property type="entry name" value="Glyas_Bleomycin-R_OHBP_Dase"/>
</dbReference>
<dbReference type="Pfam" id="PF13468">
    <property type="entry name" value="Glyoxalase_3"/>
    <property type="match status" value="1"/>
</dbReference>
<dbReference type="InterPro" id="IPR025870">
    <property type="entry name" value="Glyoxalase-like_dom"/>
</dbReference>
<name>A0A2H1ILC8_BRELN</name>
<feature type="domain" description="Glyoxalase-like" evidence="1">
    <location>
        <begin position="7"/>
        <end position="194"/>
    </location>
</feature>
<evidence type="ECO:0000313" key="3">
    <source>
        <dbReference type="Proteomes" id="UP000234498"/>
    </source>
</evidence>
<sequence>MLSNSCFDHLVIAVPDLRKYVEQCEVRLGVAAVDGGAHPGLGTANALLGLELSDELADSLGLKNQSGPNPLTYLEILGPDPEQDPASAATRLAGITSPTVQRWAIRPDDFDGLVTAAARSREPRVDLGEVHDMTRRRPDGEVLDWRLTRRTPLPWSGIQPFLIDWKDSDHPARQEMPWVRLEKLWAASDAPAAVGEVLGFFGIGLDIIAPGDEAGETEGLHTQLKGPGGSWTL</sequence>
<reference evidence="3" key="1">
    <citation type="submission" date="2017-03" db="EMBL/GenBank/DDBJ databases">
        <authorList>
            <person name="Monnet C."/>
        </authorList>
    </citation>
    <scope>NUCLEOTIDE SEQUENCE [LARGE SCALE GENOMIC DNA]</scope>
    <source>
        <strain evidence="3">Mu101</strain>
    </source>
</reference>
<evidence type="ECO:0000259" key="1">
    <source>
        <dbReference type="Pfam" id="PF13468"/>
    </source>
</evidence>
<gene>
    <name evidence="2" type="ORF">BLIN101_01327</name>
</gene>
<accession>A0A2H1ILC8</accession>
<protein>
    <submittedName>
        <fullName evidence="2">Glyoxalase-like domain-containing protein</fullName>
    </submittedName>
</protein>